<dbReference type="EMBL" id="KZ613746">
    <property type="protein sequence ID" value="PMD65423.1"/>
    <property type="molecule type" value="Genomic_DNA"/>
</dbReference>
<dbReference type="GeneID" id="36590542"/>
<feature type="region of interest" description="Disordered" evidence="1">
    <location>
        <begin position="1"/>
        <end position="40"/>
    </location>
</feature>
<organism evidence="2 3">
    <name type="scientific">Hyaloscypha bicolor E</name>
    <dbReference type="NCBI Taxonomy" id="1095630"/>
    <lineage>
        <taxon>Eukaryota</taxon>
        <taxon>Fungi</taxon>
        <taxon>Dikarya</taxon>
        <taxon>Ascomycota</taxon>
        <taxon>Pezizomycotina</taxon>
        <taxon>Leotiomycetes</taxon>
        <taxon>Helotiales</taxon>
        <taxon>Hyaloscyphaceae</taxon>
        <taxon>Hyaloscypha</taxon>
        <taxon>Hyaloscypha bicolor</taxon>
    </lineage>
</organism>
<dbReference type="OrthoDB" id="10375732at2759"/>
<evidence type="ECO:0000256" key="1">
    <source>
        <dbReference type="SAM" id="MobiDB-lite"/>
    </source>
</evidence>
<feature type="region of interest" description="Disordered" evidence="1">
    <location>
        <begin position="87"/>
        <end position="123"/>
    </location>
</feature>
<name>A0A2J6TQY2_9HELO</name>
<evidence type="ECO:0000313" key="3">
    <source>
        <dbReference type="Proteomes" id="UP000235371"/>
    </source>
</evidence>
<feature type="compositionally biased region" description="Pro residues" evidence="1">
    <location>
        <begin position="25"/>
        <end position="34"/>
    </location>
</feature>
<accession>A0A2J6TQY2</accession>
<gene>
    <name evidence="2" type="ORF">K444DRAFT_625005</name>
</gene>
<dbReference type="RefSeq" id="XP_024742327.1">
    <property type="nucleotide sequence ID" value="XM_024882465.1"/>
</dbReference>
<evidence type="ECO:0000313" key="2">
    <source>
        <dbReference type="EMBL" id="PMD65423.1"/>
    </source>
</evidence>
<dbReference type="Proteomes" id="UP000235371">
    <property type="component" value="Unassembled WGS sequence"/>
</dbReference>
<sequence length="317" mass="35970">MAVQRNIRTRPANSTQGPDRQSPHTNPPQGPGPQPSSTIPVDAHIFHFPCITSRDVTAIHDLLRIASLDVTLIHYMLREIAARLHNKTEPSGSIPGPDSRSSHTLLVQGPDPQPSPTTPDHRHDFQLCKLTTRKGKQTFEVPIIEDIMHVYIEMHVSSASTEAGQGMVQLLVGADGGTSGFNEDDFFPQTVQGPRREAELALSRANTKEIWRAVRLSRPRDSAILGLREWENKKVPVREVIWHKFARRIGSSYERTWNEWLKEWEHYLRQEDKKVWQGQRRLDRDSRWQAMRNGVVFEPEGGCLYCADDKCNGCSGC</sequence>
<reference evidence="2 3" key="1">
    <citation type="submission" date="2016-04" db="EMBL/GenBank/DDBJ databases">
        <title>A degradative enzymes factory behind the ericoid mycorrhizal symbiosis.</title>
        <authorList>
            <consortium name="DOE Joint Genome Institute"/>
            <person name="Martino E."/>
            <person name="Morin E."/>
            <person name="Grelet G."/>
            <person name="Kuo A."/>
            <person name="Kohler A."/>
            <person name="Daghino S."/>
            <person name="Barry K."/>
            <person name="Choi C."/>
            <person name="Cichocki N."/>
            <person name="Clum A."/>
            <person name="Copeland A."/>
            <person name="Hainaut M."/>
            <person name="Haridas S."/>
            <person name="Labutti K."/>
            <person name="Lindquist E."/>
            <person name="Lipzen A."/>
            <person name="Khouja H.-R."/>
            <person name="Murat C."/>
            <person name="Ohm R."/>
            <person name="Olson A."/>
            <person name="Spatafora J."/>
            <person name="Veneault-Fourrey C."/>
            <person name="Henrissat B."/>
            <person name="Grigoriev I."/>
            <person name="Martin F."/>
            <person name="Perotto S."/>
        </authorList>
    </citation>
    <scope>NUCLEOTIDE SEQUENCE [LARGE SCALE GENOMIC DNA]</scope>
    <source>
        <strain evidence="2 3">E</strain>
    </source>
</reference>
<dbReference type="InParanoid" id="A0A2J6TQY2"/>
<protein>
    <submittedName>
        <fullName evidence="2">Uncharacterized protein</fullName>
    </submittedName>
</protein>
<keyword evidence="3" id="KW-1185">Reference proteome</keyword>
<proteinExistence type="predicted"/>
<dbReference type="AlphaFoldDB" id="A0A2J6TQY2"/>